<dbReference type="EMBL" id="BPQB01000134">
    <property type="protein sequence ID" value="GJF00098.1"/>
    <property type="molecule type" value="Genomic_DNA"/>
</dbReference>
<dbReference type="Proteomes" id="UP000703269">
    <property type="component" value="Unassembled WGS sequence"/>
</dbReference>
<keyword evidence="3" id="KW-1185">Reference proteome</keyword>
<dbReference type="AlphaFoldDB" id="A0A9P3GQS0"/>
<gene>
    <name evidence="2" type="ORF">PsYK624_163770</name>
</gene>
<sequence>MSADIAEETRPSDSPAAARHVSCAPRSTSRQITPDSLVGTYWAAARMPIATRRRAAPALRRLGERSPLSRASYGLIRRHFPANAYGRGVYPSTARRQPAAVIAKRLRAWSGAPRSLAAVSSVINRPVPAASTATD</sequence>
<evidence type="ECO:0000313" key="2">
    <source>
        <dbReference type="EMBL" id="GJF00098.1"/>
    </source>
</evidence>
<evidence type="ECO:0000313" key="3">
    <source>
        <dbReference type="Proteomes" id="UP000703269"/>
    </source>
</evidence>
<reference evidence="2 3" key="1">
    <citation type="submission" date="2021-08" db="EMBL/GenBank/DDBJ databases">
        <title>Draft Genome Sequence of Phanerochaete sordida strain YK-624.</title>
        <authorList>
            <person name="Mori T."/>
            <person name="Dohra H."/>
            <person name="Suzuki T."/>
            <person name="Kawagishi H."/>
            <person name="Hirai H."/>
        </authorList>
    </citation>
    <scope>NUCLEOTIDE SEQUENCE [LARGE SCALE GENOMIC DNA]</scope>
    <source>
        <strain evidence="2 3">YK-624</strain>
    </source>
</reference>
<proteinExistence type="predicted"/>
<comment type="caution">
    <text evidence="2">The sequence shown here is derived from an EMBL/GenBank/DDBJ whole genome shotgun (WGS) entry which is preliminary data.</text>
</comment>
<organism evidence="2 3">
    <name type="scientific">Phanerochaete sordida</name>
    <dbReference type="NCBI Taxonomy" id="48140"/>
    <lineage>
        <taxon>Eukaryota</taxon>
        <taxon>Fungi</taxon>
        <taxon>Dikarya</taxon>
        <taxon>Basidiomycota</taxon>
        <taxon>Agaricomycotina</taxon>
        <taxon>Agaricomycetes</taxon>
        <taxon>Polyporales</taxon>
        <taxon>Phanerochaetaceae</taxon>
        <taxon>Phanerochaete</taxon>
    </lineage>
</organism>
<protein>
    <submittedName>
        <fullName evidence="2">Uncharacterized protein</fullName>
    </submittedName>
</protein>
<name>A0A9P3GQS0_9APHY</name>
<accession>A0A9P3GQS0</accession>
<evidence type="ECO:0000256" key="1">
    <source>
        <dbReference type="SAM" id="MobiDB-lite"/>
    </source>
</evidence>
<feature type="region of interest" description="Disordered" evidence="1">
    <location>
        <begin position="1"/>
        <end position="30"/>
    </location>
</feature>